<gene>
    <name evidence="6" type="ORF">C461_01252</name>
</gene>
<feature type="domain" description="PAS" evidence="5">
    <location>
        <begin position="141"/>
        <end position="204"/>
    </location>
</feature>
<dbReference type="PATRIC" id="fig|1230454.4.peg.258"/>
<dbReference type="Gene3D" id="3.40.50.2300">
    <property type="match status" value="1"/>
</dbReference>
<sequence>MTETPLRVLCVDDEPGLAELVATYLERDDDLNCETTVETDPSAALDRIETEPFDCVVSDYDMPGRTGIELLSMARETRSDLPFLLFSATEPNAIAAEMVRAGVSDFVHKRGGLDGYTALLRRVEHALDGGDGRFGAADADVEVAHDGVCTVGPDGTFEFVGEEYGELYGYDPAELVGERWQRLHPSEEVEHIRTHILPAVMEGERWTGTSTGLRADGTTFAESKMVTTTSDDRLVISVSEFSEPGGGSGGGLGGTNGDPDAKRGASD</sequence>
<dbReference type="PROSITE" id="PS50112">
    <property type="entry name" value="PAS"/>
    <property type="match status" value="1"/>
</dbReference>
<dbReference type="SMART" id="SM00448">
    <property type="entry name" value="REC"/>
    <property type="match status" value="1"/>
</dbReference>
<proteinExistence type="predicted"/>
<dbReference type="OrthoDB" id="8127at2157"/>
<dbReference type="SMART" id="SM00091">
    <property type="entry name" value="PAS"/>
    <property type="match status" value="1"/>
</dbReference>
<feature type="compositionally biased region" description="Gly residues" evidence="3">
    <location>
        <begin position="244"/>
        <end position="256"/>
    </location>
</feature>
<dbReference type="PANTHER" id="PTHR44591:SF3">
    <property type="entry name" value="RESPONSE REGULATORY DOMAIN-CONTAINING PROTEIN"/>
    <property type="match status" value="1"/>
</dbReference>
<keyword evidence="1 2" id="KW-0597">Phosphoprotein</keyword>
<dbReference type="InterPro" id="IPR035965">
    <property type="entry name" value="PAS-like_dom_sf"/>
</dbReference>
<dbReference type="SUPFAM" id="SSF55785">
    <property type="entry name" value="PYP-like sensor domain (PAS domain)"/>
    <property type="match status" value="1"/>
</dbReference>
<dbReference type="EMBL" id="AOJI01000010">
    <property type="protein sequence ID" value="EMA70223.1"/>
    <property type="molecule type" value="Genomic_DNA"/>
</dbReference>
<evidence type="ECO:0000256" key="2">
    <source>
        <dbReference type="PROSITE-ProRule" id="PRU00169"/>
    </source>
</evidence>
<protein>
    <submittedName>
        <fullName evidence="6">HTR-like protein</fullName>
    </submittedName>
</protein>
<feature type="domain" description="Response regulatory" evidence="4">
    <location>
        <begin position="7"/>
        <end position="124"/>
    </location>
</feature>
<evidence type="ECO:0000259" key="4">
    <source>
        <dbReference type="PROSITE" id="PS50110"/>
    </source>
</evidence>
<evidence type="ECO:0000313" key="6">
    <source>
        <dbReference type="EMBL" id="EMA70223.1"/>
    </source>
</evidence>
<dbReference type="Pfam" id="PF08448">
    <property type="entry name" value="PAS_4"/>
    <property type="match status" value="1"/>
</dbReference>
<dbReference type="InterPro" id="IPR050595">
    <property type="entry name" value="Bact_response_regulator"/>
</dbReference>
<dbReference type="PROSITE" id="PS50110">
    <property type="entry name" value="RESPONSE_REGULATORY"/>
    <property type="match status" value="1"/>
</dbReference>
<dbReference type="NCBIfam" id="TIGR00229">
    <property type="entry name" value="sensory_box"/>
    <property type="match status" value="1"/>
</dbReference>
<reference evidence="6 7" key="1">
    <citation type="journal article" date="2014" name="PLoS Genet.">
        <title>Phylogenetically driven sequencing of extremely halophilic archaea reveals strategies for static and dynamic osmo-response.</title>
        <authorList>
            <person name="Becker E.A."/>
            <person name="Seitzer P.M."/>
            <person name="Tritt A."/>
            <person name="Larsen D."/>
            <person name="Krusor M."/>
            <person name="Yao A.I."/>
            <person name="Wu D."/>
            <person name="Madern D."/>
            <person name="Eisen J.A."/>
            <person name="Darling A.E."/>
            <person name="Facciotti M.T."/>
        </authorList>
    </citation>
    <scope>NUCLEOTIDE SEQUENCE [LARGE SCALE GENOMIC DNA]</scope>
    <source>
        <strain evidence="6 7">JCM 13560</strain>
    </source>
</reference>
<accession>M0PJV6</accession>
<evidence type="ECO:0000256" key="1">
    <source>
        <dbReference type="ARBA" id="ARBA00022553"/>
    </source>
</evidence>
<dbReference type="RefSeq" id="WP_007997935.1">
    <property type="nucleotide sequence ID" value="NZ_AOJI01000010.1"/>
</dbReference>
<evidence type="ECO:0000259" key="5">
    <source>
        <dbReference type="PROSITE" id="PS50112"/>
    </source>
</evidence>
<dbReference type="PANTHER" id="PTHR44591">
    <property type="entry name" value="STRESS RESPONSE REGULATOR PROTEIN 1"/>
    <property type="match status" value="1"/>
</dbReference>
<dbReference type="AlphaFoldDB" id="M0PJV6"/>
<dbReference type="GO" id="GO:0000160">
    <property type="term" value="P:phosphorelay signal transduction system"/>
    <property type="evidence" value="ECO:0007669"/>
    <property type="project" value="InterPro"/>
</dbReference>
<dbReference type="STRING" id="1230454.C461_01252"/>
<keyword evidence="7" id="KW-1185">Reference proteome</keyword>
<dbReference type="SUPFAM" id="SSF52172">
    <property type="entry name" value="CheY-like"/>
    <property type="match status" value="1"/>
</dbReference>
<dbReference type="InterPro" id="IPR011006">
    <property type="entry name" value="CheY-like_superfamily"/>
</dbReference>
<dbReference type="InterPro" id="IPR001789">
    <property type="entry name" value="Sig_transdc_resp-reg_receiver"/>
</dbReference>
<evidence type="ECO:0000256" key="3">
    <source>
        <dbReference type="SAM" id="MobiDB-lite"/>
    </source>
</evidence>
<name>M0PJV6_9EURY</name>
<dbReference type="CDD" id="cd00130">
    <property type="entry name" value="PAS"/>
    <property type="match status" value="1"/>
</dbReference>
<dbReference type="Pfam" id="PF00072">
    <property type="entry name" value="Response_reg"/>
    <property type="match status" value="1"/>
</dbReference>
<dbReference type="InterPro" id="IPR000014">
    <property type="entry name" value="PAS"/>
</dbReference>
<feature type="region of interest" description="Disordered" evidence="3">
    <location>
        <begin position="239"/>
        <end position="267"/>
    </location>
</feature>
<comment type="caution">
    <text evidence="6">The sequence shown here is derived from an EMBL/GenBank/DDBJ whole genome shotgun (WGS) entry which is preliminary data.</text>
</comment>
<dbReference type="InterPro" id="IPR013656">
    <property type="entry name" value="PAS_4"/>
</dbReference>
<feature type="modified residue" description="4-aspartylphosphate" evidence="2">
    <location>
        <position position="59"/>
    </location>
</feature>
<dbReference type="CDD" id="cd00156">
    <property type="entry name" value="REC"/>
    <property type="match status" value="1"/>
</dbReference>
<dbReference type="Proteomes" id="UP000011575">
    <property type="component" value="Unassembled WGS sequence"/>
</dbReference>
<evidence type="ECO:0000313" key="7">
    <source>
        <dbReference type="Proteomes" id="UP000011575"/>
    </source>
</evidence>
<organism evidence="6 7">
    <name type="scientific">Halorubrum aidingense JCM 13560</name>
    <dbReference type="NCBI Taxonomy" id="1230454"/>
    <lineage>
        <taxon>Archaea</taxon>
        <taxon>Methanobacteriati</taxon>
        <taxon>Methanobacteriota</taxon>
        <taxon>Stenosarchaea group</taxon>
        <taxon>Halobacteria</taxon>
        <taxon>Halobacteriales</taxon>
        <taxon>Haloferacaceae</taxon>
        <taxon>Halorubrum</taxon>
    </lineage>
</organism>
<dbReference type="Gene3D" id="3.30.450.20">
    <property type="entry name" value="PAS domain"/>
    <property type="match status" value="1"/>
</dbReference>